<name>A0A543KMC3_9MICO</name>
<dbReference type="PANTHER" id="PTHR43685:SF2">
    <property type="entry name" value="GLYCOSYLTRANSFERASE 2-LIKE DOMAIN-CONTAINING PROTEIN"/>
    <property type="match status" value="1"/>
</dbReference>
<evidence type="ECO:0000259" key="1">
    <source>
        <dbReference type="Pfam" id="PF00535"/>
    </source>
</evidence>
<dbReference type="SUPFAM" id="SSF53448">
    <property type="entry name" value="Nucleotide-diphospho-sugar transferases"/>
    <property type="match status" value="1"/>
</dbReference>
<keyword evidence="3" id="KW-1185">Reference proteome</keyword>
<feature type="domain" description="Glycosyltransferase 2-like" evidence="1">
    <location>
        <begin position="16"/>
        <end position="182"/>
    </location>
</feature>
<organism evidence="2 3">
    <name type="scientific">Ornithinimicrobium humiphilum</name>
    <dbReference type="NCBI Taxonomy" id="125288"/>
    <lineage>
        <taxon>Bacteria</taxon>
        <taxon>Bacillati</taxon>
        <taxon>Actinomycetota</taxon>
        <taxon>Actinomycetes</taxon>
        <taxon>Micrococcales</taxon>
        <taxon>Ornithinimicrobiaceae</taxon>
        <taxon>Ornithinimicrobium</taxon>
    </lineage>
</organism>
<comment type="caution">
    <text evidence="2">The sequence shown here is derived from an EMBL/GenBank/DDBJ whole genome shotgun (WGS) entry which is preliminary data.</text>
</comment>
<protein>
    <submittedName>
        <fullName evidence="2">Glycosyl transferase family 2</fullName>
    </submittedName>
</protein>
<dbReference type="RefSeq" id="WP_272949390.1">
    <property type="nucleotide sequence ID" value="NZ_BAAAIL010000003.1"/>
</dbReference>
<sequence>MSSSPQRPVPAHPPVSVIMPLLNEEHHLREAVGSVLAQDYPGELQVVLAVGPSRDRTRAVADQVSAEDPRVVVVDNPSGRTPDGLNAAIAASSHDIVVRMDGHGALSDGYIRRAVEVLEETGAANVGGVMLAEGTSDLQQAVAVAMRSPLGIGAARFHVGGEAGPVDTVYLGVFRREWLERVGGYDTEFTRAQDWEMNHRIREAGGTVWFTPELTVTYRPRATFRDLARQFYTTGQWRRHVARTHPGTLNLRYLAPPVATAAVVAGAVGGLLWRPLWVLPLGYAAAVTVGGAWTARGERPGVVVRMPAVLATMHLTWGAGFLRGTRRR</sequence>
<dbReference type="GO" id="GO:0016740">
    <property type="term" value="F:transferase activity"/>
    <property type="evidence" value="ECO:0007669"/>
    <property type="project" value="UniProtKB-KW"/>
</dbReference>
<dbReference type="InterPro" id="IPR029044">
    <property type="entry name" value="Nucleotide-diphossugar_trans"/>
</dbReference>
<dbReference type="InterPro" id="IPR050834">
    <property type="entry name" value="Glycosyltransf_2"/>
</dbReference>
<dbReference type="Pfam" id="PF00535">
    <property type="entry name" value="Glycos_transf_2"/>
    <property type="match status" value="1"/>
</dbReference>
<dbReference type="EMBL" id="VFPU01000001">
    <property type="protein sequence ID" value="TQM96230.1"/>
    <property type="molecule type" value="Genomic_DNA"/>
</dbReference>
<dbReference type="PANTHER" id="PTHR43685">
    <property type="entry name" value="GLYCOSYLTRANSFERASE"/>
    <property type="match status" value="1"/>
</dbReference>
<reference evidence="2 3" key="1">
    <citation type="submission" date="2019-06" db="EMBL/GenBank/DDBJ databases">
        <title>Sequencing the genomes of 1000 actinobacteria strains.</title>
        <authorList>
            <person name="Klenk H.-P."/>
        </authorList>
    </citation>
    <scope>NUCLEOTIDE SEQUENCE [LARGE SCALE GENOMIC DNA]</scope>
    <source>
        <strain evidence="2 3">DSM 12362</strain>
    </source>
</reference>
<evidence type="ECO:0000313" key="3">
    <source>
        <dbReference type="Proteomes" id="UP000315133"/>
    </source>
</evidence>
<proteinExistence type="predicted"/>
<keyword evidence="2" id="KW-0808">Transferase</keyword>
<dbReference type="AlphaFoldDB" id="A0A543KMC3"/>
<dbReference type="CDD" id="cd02525">
    <property type="entry name" value="Succinoglycan_BP_ExoA"/>
    <property type="match status" value="1"/>
</dbReference>
<dbReference type="Gene3D" id="3.90.550.10">
    <property type="entry name" value="Spore Coat Polysaccharide Biosynthesis Protein SpsA, Chain A"/>
    <property type="match status" value="1"/>
</dbReference>
<evidence type="ECO:0000313" key="2">
    <source>
        <dbReference type="EMBL" id="TQM96230.1"/>
    </source>
</evidence>
<dbReference type="InterPro" id="IPR001173">
    <property type="entry name" value="Glyco_trans_2-like"/>
</dbReference>
<accession>A0A543KMC3</accession>
<dbReference type="Proteomes" id="UP000315133">
    <property type="component" value="Unassembled WGS sequence"/>
</dbReference>
<gene>
    <name evidence="2" type="ORF">FB476_1094</name>
</gene>